<evidence type="ECO:0000313" key="18">
    <source>
        <dbReference type="Ensembl" id="ENSATEP00000057952.1"/>
    </source>
</evidence>
<evidence type="ECO:0000256" key="13">
    <source>
        <dbReference type="ARBA" id="ARBA00034525"/>
    </source>
</evidence>
<dbReference type="Pfam" id="PF13181">
    <property type="entry name" value="TPR_8"/>
    <property type="match status" value="1"/>
</dbReference>
<dbReference type="GeneID" id="113172961"/>
<gene>
    <name evidence="18" type="primary">KDM6A</name>
</gene>
<feature type="compositionally biased region" description="Pro residues" evidence="16">
    <location>
        <begin position="974"/>
        <end position="987"/>
    </location>
</feature>
<feature type="compositionally biased region" description="Polar residues" evidence="16">
    <location>
        <begin position="456"/>
        <end position="465"/>
    </location>
</feature>
<dbReference type="InterPro" id="IPR003347">
    <property type="entry name" value="JmjC_dom"/>
</dbReference>
<comment type="cofactor">
    <cofactor evidence="2">
        <name>L-ascorbate</name>
        <dbReference type="ChEBI" id="CHEBI:38290"/>
    </cofactor>
</comment>
<dbReference type="GO" id="GO:0007507">
    <property type="term" value="P:heart development"/>
    <property type="evidence" value="ECO:0007669"/>
    <property type="project" value="TreeGrafter"/>
</dbReference>
<dbReference type="InterPro" id="IPR048562">
    <property type="entry name" value="KDM6A_B-like_C-hel"/>
</dbReference>
<feature type="region of interest" description="Disordered" evidence="16">
    <location>
        <begin position="536"/>
        <end position="924"/>
    </location>
</feature>
<feature type="compositionally biased region" description="Polar residues" evidence="16">
    <location>
        <begin position="888"/>
        <end position="907"/>
    </location>
</feature>
<dbReference type="InParanoid" id="A0A7N6B6P7"/>
<evidence type="ECO:0000256" key="7">
    <source>
        <dbReference type="ARBA" id="ARBA00022853"/>
    </source>
</evidence>
<keyword evidence="4" id="KW-0597">Phosphoprotein</keyword>
<feature type="compositionally biased region" description="Polar residues" evidence="16">
    <location>
        <begin position="702"/>
        <end position="714"/>
    </location>
</feature>
<feature type="compositionally biased region" description="Low complexity" evidence="16">
    <location>
        <begin position="869"/>
        <end position="885"/>
    </location>
</feature>
<keyword evidence="19" id="KW-1185">Reference proteome</keyword>
<proteinExistence type="inferred from homology"/>
<dbReference type="SMART" id="SM00028">
    <property type="entry name" value="TPR"/>
    <property type="match status" value="7"/>
</dbReference>
<comment type="similarity">
    <text evidence="12">Belongs to the UTX family.</text>
</comment>
<keyword evidence="9" id="KW-0560">Oxidoreductase</keyword>
<feature type="compositionally biased region" description="Polar residues" evidence="16">
    <location>
        <begin position="835"/>
        <end position="851"/>
    </location>
</feature>
<dbReference type="PROSITE" id="PS51184">
    <property type="entry name" value="JMJC"/>
    <property type="match status" value="1"/>
</dbReference>
<protein>
    <recommendedName>
        <fullName evidence="13">[histone H3]-trimethyl-L-lysine(27) demethylase</fullName>
        <ecNumber evidence="13">1.14.11.68</ecNumber>
    </recommendedName>
</protein>
<comment type="cofactor">
    <cofactor evidence="1">
        <name>Fe(2+)</name>
        <dbReference type="ChEBI" id="CHEBI:29033"/>
    </cofactor>
</comment>
<dbReference type="PANTHER" id="PTHR14017:SF9">
    <property type="entry name" value="LYSINE-SPECIFIC DEMETHYLASE 6A"/>
    <property type="match status" value="1"/>
</dbReference>
<feature type="compositionally biased region" description="Polar residues" evidence="16">
    <location>
        <begin position="661"/>
        <end position="672"/>
    </location>
</feature>
<reference evidence="18" key="2">
    <citation type="submission" date="2025-08" db="UniProtKB">
        <authorList>
            <consortium name="Ensembl"/>
        </authorList>
    </citation>
    <scope>IDENTIFICATION</scope>
</reference>
<dbReference type="GO" id="GO:0031490">
    <property type="term" value="F:chromatin DNA binding"/>
    <property type="evidence" value="ECO:0007669"/>
    <property type="project" value="TreeGrafter"/>
</dbReference>
<dbReference type="FunCoup" id="A0A7N6B6P7">
    <property type="interactions" value="896"/>
</dbReference>
<evidence type="ECO:0000256" key="8">
    <source>
        <dbReference type="ARBA" id="ARBA00022964"/>
    </source>
</evidence>
<keyword evidence="6" id="KW-0862">Zinc</keyword>
<evidence type="ECO:0000256" key="12">
    <source>
        <dbReference type="ARBA" id="ARBA00034483"/>
    </source>
</evidence>
<feature type="compositionally biased region" description="Low complexity" evidence="16">
    <location>
        <begin position="715"/>
        <end position="732"/>
    </location>
</feature>
<evidence type="ECO:0000256" key="9">
    <source>
        <dbReference type="ARBA" id="ARBA00023002"/>
    </source>
</evidence>
<dbReference type="Gene3D" id="2.10.110.20">
    <property type="match status" value="1"/>
</dbReference>
<evidence type="ECO:0000256" key="11">
    <source>
        <dbReference type="ARBA" id="ARBA00023242"/>
    </source>
</evidence>
<dbReference type="GO" id="GO:0046872">
    <property type="term" value="F:metal ion binding"/>
    <property type="evidence" value="ECO:0007669"/>
    <property type="project" value="UniProtKB-KW"/>
</dbReference>
<dbReference type="PROSITE" id="PS50005">
    <property type="entry name" value="TPR"/>
    <property type="match status" value="3"/>
</dbReference>
<feature type="compositionally biased region" description="Low complexity" evidence="16">
    <location>
        <begin position="536"/>
        <end position="551"/>
    </location>
</feature>
<dbReference type="FunFam" id="1.25.40.10:FF:000011">
    <property type="entry name" value="lysine-specific demethylase 6A isoform X3"/>
    <property type="match status" value="1"/>
</dbReference>
<dbReference type="InterPro" id="IPR051630">
    <property type="entry name" value="Corepressor-Demethylase"/>
</dbReference>
<evidence type="ECO:0000256" key="16">
    <source>
        <dbReference type="SAM" id="MobiDB-lite"/>
    </source>
</evidence>
<reference evidence="18" key="3">
    <citation type="submission" date="2025-09" db="UniProtKB">
        <authorList>
            <consortium name="Ensembl"/>
        </authorList>
    </citation>
    <scope>IDENTIFICATION</scope>
</reference>
<dbReference type="Gene3D" id="1.20.58.1370">
    <property type="match status" value="2"/>
</dbReference>
<keyword evidence="7" id="KW-0156">Chromatin regulator</keyword>
<comment type="subcellular location">
    <subcellularLocation>
        <location evidence="3">Nucleus</location>
    </subcellularLocation>
</comment>
<feature type="compositionally biased region" description="Low complexity" evidence="16">
    <location>
        <begin position="805"/>
        <end position="818"/>
    </location>
</feature>
<dbReference type="FunFam" id="1.20.58.1370:FF:000001">
    <property type="entry name" value="lysine-specific demethylase 6A isoform X2"/>
    <property type="match status" value="1"/>
</dbReference>
<dbReference type="FunFam" id="2.60.120.650:FF:000002">
    <property type="entry name" value="lysine-specific demethylase 6A isoform X2"/>
    <property type="match status" value="1"/>
</dbReference>
<evidence type="ECO:0000256" key="5">
    <source>
        <dbReference type="ARBA" id="ARBA00022723"/>
    </source>
</evidence>
<dbReference type="GO" id="GO:0071558">
    <property type="term" value="F:histone H3K27me2/H3K27me3 demethylase activity"/>
    <property type="evidence" value="ECO:0007669"/>
    <property type="project" value="UniProtKB-EC"/>
</dbReference>
<dbReference type="InterPro" id="IPR019734">
    <property type="entry name" value="TPR_rpt"/>
</dbReference>
<feature type="repeat" description="TPR" evidence="15">
    <location>
        <begin position="133"/>
        <end position="166"/>
    </location>
</feature>
<dbReference type="Pfam" id="PF02373">
    <property type="entry name" value="JmjC"/>
    <property type="match status" value="1"/>
</dbReference>
<evidence type="ECO:0000256" key="10">
    <source>
        <dbReference type="ARBA" id="ARBA00023004"/>
    </source>
</evidence>
<reference evidence="18" key="1">
    <citation type="submission" date="2021-04" db="EMBL/GenBank/DDBJ databases">
        <authorList>
            <consortium name="Wellcome Sanger Institute Data Sharing"/>
        </authorList>
    </citation>
    <scope>NUCLEOTIDE SEQUENCE [LARGE SCALE GENOMIC DNA]</scope>
</reference>
<name>A0A7N6B6P7_ANATE</name>
<dbReference type="GO" id="GO:0044666">
    <property type="term" value="C:MLL3/4 complex"/>
    <property type="evidence" value="ECO:0007669"/>
    <property type="project" value="TreeGrafter"/>
</dbReference>
<evidence type="ECO:0000256" key="1">
    <source>
        <dbReference type="ARBA" id="ARBA00001954"/>
    </source>
</evidence>
<keyword evidence="5" id="KW-0479">Metal-binding</keyword>
<keyword evidence="15" id="KW-0802">TPR repeat</keyword>
<dbReference type="Pfam" id="PF21322">
    <property type="entry name" value="KDM6_C-hel"/>
    <property type="match status" value="1"/>
</dbReference>
<feature type="compositionally biased region" description="Low complexity" evidence="16">
    <location>
        <begin position="687"/>
        <end position="701"/>
    </location>
</feature>
<dbReference type="Gene3D" id="2.60.120.650">
    <property type="entry name" value="Cupin"/>
    <property type="match status" value="1"/>
</dbReference>
<sequence length="1452" mass="158623">MKSCGVSLTAAASAAARSLGVAGNDEEKMASGKATEIEEDFPKLTAQEKESLAGIDSSLFGFHRLQEDGARTKALLLKAVSCYEALILKAEGKVDPDIFCQLGHFNLLLEDYQKALSAYQRYFSLQSDYWKNAAFLYGLGMVYFHYNAFQWAIKAFQEVLYIDPSFSRAKEIHLRLGLMFKVNTDYESSLKHFQLALIDSNLCTSSKAEIQFHIAHLYEIQKKYRAAKETYESLLQTENLPAQVKATTLQQLGWMHHTVEQLGDKGTKDSYAIQCLQKSLEADPNSGQSWYFLGRCYSSIGKVQDAFISYRQSIDKSEASADTWCSIGVLYQQQNQPMDALQAYICAVQLDHSHAAAWMDLGTLYESCGQPHDAIKCYINATRSKACLNTAVLTQRIKLLQAQLCNPQPGSLQNKSKMLPSIEEAWSLPIPAELTSRQGALNTAQAQQACKGEGGQSASNHTEPQASPAKKKRTASPAKNAAESWANGSSEQQVPSCYLTPQKLQLLDHLRSNRANLKPQHLQMLEMLENQFALMQQHQQQMRQQAAAGGQPRPSLPNGPLAEPNQHHEGLPRTSPLNHTALRPPCVTQPTANGSCSSSPTAGGLGHLDKNHTLGLGGGGVSNGNVPYPQQNSLPHNCTAANHPSTSSTTSSPSHADETWRNQQDNTMTQGLQKGPGSHSAGPNGEPPFSSSSPQTSFSSSGILNQVGHSSGPCTVSSSASSLSPTSPQSTPNHLSSPPHSATTSGVHTKDTTPSGGNNGSSGAAATLPSGPEATVRHSAGTPLSPSSTPAQGSTNHVHPRVTDSSSSPSQPGSPAPSVLSSDNPKLSALLKGKANTNDYSNHGGPSSEKINNVHPGLHGAAKPTSENSVVSSPLSTTATPSPHSADPHTTNSFSCLNSPSNSQGPTLNGKGLEDSQSPMKVEPSEIAHRHNVPAGLAPWSSVSIYPSSSEVLKACRNLGKNGLSTSSILLDKCPPPRPPRPPSPPLPKDKLNPPTPSIYLENKRDAFFPPLHQFCTNPVNPVTVIRGLAGALKLDLGLFSTKTLVEANPDHLVEVRTQLAQPTDENWDPSGSRKMWRCESSRSHTSIIKYAQYQASSFQESLREENEKKKVMETEAGSSDSALRRKKGPFKHIKFGTNIDLSDDKKWKQQLQELSKLPAFARVVSAGNLLSHVGHTILGMNTVQLYMKVPGSRTPGHQENNNFCSVNINIGPGDCEWFAVPEPYWGVINDFCEKNNINFLMGSWWPNLEDLYETNVPVYRFIQRPGDLVWLNTGTIHWVQAIGWCNNIAWNVGPLTAHQYKLAVERYEWNKLQSVKSIVPMIHLSWNMARNIKVSDHKLFEMIKYCLLRTLKQCQMQRELLLAAGKELVWHGRTQNEPAHYCSICEVEVFDLLFVTSESNSRKTYVVHCQDCARRASANLDNFVVLEQYKIEDLMQVYDQFTLASPLPSSS</sequence>
<feature type="repeat" description="TPR" evidence="15">
    <location>
        <begin position="321"/>
        <end position="354"/>
    </location>
</feature>
<evidence type="ECO:0000256" key="2">
    <source>
        <dbReference type="ARBA" id="ARBA00001961"/>
    </source>
</evidence>
<dbReference type="InterPro" id="IPR046941">
    <property type="entry name" value="KDM6_GATAL_sf"/>
</dbReference>
<feature type="repeat" description="TPR" evidence="15">
    <location>
        <begin position="96"/>
        <end position="129"/>
    </location>
</feature>
<evidence type="ECO:0000256" key="4">
    <source>
        <dbReference type="ARBA" id="ARBA00022553"/>
    </source>
</evidence>
<keyword evidence="10" id="KW-0408">Iron</keyword>
<evidence type="ECO:0000256" key="6">
    <source>
        <dbReference type="ARBA" id="ARBA00022833"/>
    </source>
</evidence>
<feature type="compositionally biased region" description="Polar residues" evidence="16">
    <location>
        <begin position="588"/>
        <end position="601"/>
    </location>
</feature>
<dbReference type="FunFam" id="1.25.40.10:FF:000022">
    <property type="entry name" value="lysine-specific demethylase 6A isoform X1"/>
    <property type="match status" value="1"/>
</dbReference>
<organism evidence="18 19">
    <name type="scientific">Anabas testudineus</name>
    <name type="common">Climbing perch</name>
    <name type="synonym">Anthias testudineus</name>
    <dbReference type="NCBI Taxonomy" id="64144"/>
    <lineage>
        <taxon>Eukaryota</taxon>
        <taxon>Metazoa</taxon>
        <taxon>Chordata</taxon>
        <taxon>Craniata</taxon>
        <taxon>Vertebrata</taxon>
        <taxon>Euteleostomi</taxon>
        <taxon>Actinopterygii</taxon>
        <taxon>Neopterygii</taxon>
        <taxon>Teleostei</taxon>
        <taxon>Neoteleostei</taxon>
        <taxon>Acanthomorphata</taxon>
        <taxon>Anabantaria</taxon>
        <taxon>Anabantiformes</taxon>
        <taxon>Anabantoidei</taxon>
        <taxon>Anabantidae</taxon>
        <taxon>Anabas</taxon>
    </lineage>
</organism>
<dbReference type="GO" id="GO:0000978">
    <property type="term" value="F:RNA polymerase II cis-regulatory region sequence-specific DNA binding"/>
    <property type="evidence" value="ECO:0007669"/>
    <property type="project" value="TreeGrafter"/>
</dbReference>
<dbReference type="SUPFAM" id="SSF48452">
    <property type="entry name" value="TPR-like"/>
    <property type="match status" value="2"/>
</dbReference>
<accession>A0A7N6B6P7</accession>
<dbReference type="SUPFAM" id="SSF51197">
    <property type="entry name" value="Clavaminate synthase-like"/>
    <property type="match status" value="1"/>
</dbReference>
<evidence type="ECO:0000259" key="17">
    <source>
        <dbReference type="PROSITE" id="PS51184"/>
    </source>
</evidence>
<dbReference type="Pfam" id="PF21326">
    <property type="entry name" value="KDM6_GATAL"/>
    <property type="match status" value="1"/>
</dbReference>
<keyword evidence="11" id="KW-0539">Nucleus</keyword>
<comment type="catalytic activity">
    <reaction evidence="14">
        <text>N(6),N(6),N(6)-trimethyl-L-lysyl(27)-[histone H3] + 2 2-oxoglutarate + 2 O2 = N(6)-methyl-L-lysyl(27)-[histone H3] + 2 formaldehyde + 2 succinate + 2 CO2</text>
        <dbReference type="Rhea" id="RHEA:60224"/>
        <dbReference type="Rhea" id="RHEA-COMP:15535"/>
        <dbReference type="Rhea" id="RHEA-COMP:15544"/>
        <dbReference type="ChEBI" id="CHEBI:15379"/>
        <dbReference type="ChEBI" id="CHEBI:16526"/>
        <dbReference type="ChEBI" id="CHEBI:16810"/>
        <dbReference type="ChEBI" id="CHEBI:16842"/>
        <dbReference type="ChEBI" id="CHEBI:30031"/>
        <dbReference type="ChEBI" id="CHEBI:61929"/>
        <dbReference type="ChEBI" id="CHEBI:61961"/>
        <dbReference type="EC" id="1.14.11.68"/>
    </reaction>
</comment>
<dbReference type="GO" id="GO:0010468">
    <property type="term" value="P:regulation of gene expression"/>
    <property type="evidence" value="ECO:0007669"/>
    <property type="project" value="TreeGrafter"/>
</dbReference>
<evidence type="ECO:0000256" key="14">
    <source>
        <dbReference type="ARBA" id="ARBA00048695"/>
    </source>
</evidence>
<dbReference type="RefSeq" id="XP_026231867.1">
    <property type="nucleotide sequence ID" value="XM_026376082.1"/>
</dbReference>
<dbReference type="GeneTree" id="ENSGT00940000155202"/>
<feature type="compositionally biased region" description="Polar residues" evidence="16">
    <location>
        <begin position="782"/>
        <end position="797"/>
    </location>
</feature>
<evidence type="ECO:0000313" key="19">
    <source>
        <dbReference type="Proteomes" id="UP000265040"/>
    </source>
</evidence>
<feature type="compositionally biased region" description="Polar residues" evidence="16">
    <location>
        <begin position="628"/>
        <end position="643"/>
    </location>
</feature>
<evidence type="ECO:0000256" key="15">
    <source>
        <dbReference type="PROSITE-ProRule" id="PRU00339"/>
    </source>
</evidence>
<dbReference type="Ensembl" id="ENSATET00000067028.2">
    <property type="protein sequence ID" value="ENSATEP00000057952.1"/>
    <property type="gene ID" value="ENSATEG00000016273.3"/>
</dbReference>
<feature type="compositionally biased region" description="Low complexity" evidence="16">
    <location>
        <begin position="644"/>
        <end position="654"/>
    </location>
</feature>
<dbReference type="FunFam" id="2.10.110.20:FF:000001">
    <property type="entry name" value="lysine-specific demethylase 6A isoform X2"/>
    <property type="match status" value="1"/>
</dbReference>
<feature type="region of interest" description="Disordered" evidence="16">
    <location>
        <begin position="441"/>
        <end position="494"/>
    </location>
</feature>
<dbReference type="SMART" id="SM00558">
    <property type="entry name" value="JmjC"/>
    <property type="match status" value="1"/>
</dbReference>
<feature type="region of interest" description="Disordered" evidence="16">
    <location>
        <begin position="967"/>
        <end position="998"/>
    </location>
</feature>
<dbReference type="PANTHER" id="PTHR14017">
    <property type="entry name" value="LYSINE-SPECIFIC DEMETHYLASE"/>
    <property type="match status" value="1"/>
</dbReference>
<dbReference type="OrthoDB" id="418911at2759"/>
<dbReference type="InterPro" id="IPR011990">
    <property type="entry name" value="TPR-like_helical_dom_sf"/>
</dbReference>
<dbReference type="InterPro" id="IPR048560">
    <property type="entry name" value="KDM6A_B-like_GATAL"/>
</dbReference>
<dbReference type="Gene3D" id="1.25.40.10">
    <property type="entry name" value="Tetratricopeptide repeat domain"/>
    <property type="match status" value="2"/>
</dbReference>
<feature type="domain" description="JmjC" evidence="17">
    <location>
        <begin position="1147"/>
        <end position="1310"/>
    </location>
</feature>
<keyword evidence="8" id="KW-0223">Dioxygenase</keyword>
<dbReference type="OMA" id="SHADDTW"/>
<feature type="compositionally biased region" description="Polar residues" evidence="16">
    <location>
        <begin position="733"/>
        <end position="747"/>
    </location>
</feature>
<evidence type="ECO:0000256" key="3">
    <source>
        <dbReference type="ARBA" id="ARBA00004123"/>
    </source>
</evidence>
<dbReference type="EC" id="1.14.11.68" evidence="13"/>
<dbReference type="Proteomes" id="UP000265040">
    <property type="component" value="Chromosome 21"/>
</dbReference>
<dbReference type="Pfam" id="PF13432">
    <property type="entry name" value="TPR_16"/>
    <property type="match status" value="1"/>
</dbReference>